<dbReference type="SUPFAM" id="SSF46579">
    <property type="entry name" value="Prefoldin"/>
    <property type="match status" value="1"/>
</dbReference>
<dbReference type="PANTHER" id="PTHR15111:SF0">
    <property type="entry name" value="UNCONVENTIONAL PREFOLDIN RPB5 INTERACTOR 1"/>
    <property type="match status" value="1"/>
</dbReference>
<evidence type="ECO:0000256" key="1">
    <source>
        <dbReference type="ARBA" id="ARBA00004123"/>
    </source>
</evidence>
<dbReference type="Proteomes" id="UP000623129">
    <property type="component" value="Unassembled WGS sequence"/>
</dbReference>
<comment type="subcellular location">
    <subcellularLocation>
        <location evidence="1">Nucleus</location>
    </subcellularLocation>
</comment>
<dbReference type="OrthoDB" id="21413at2759"/>
<evidence type="ECO:0000256" key="2">
    <source>
        <dbReference type="ARBA" id="ARBA00023242"/>
    </source>
</evidence>
<dbReference type="InterPro" id="IPR009053">
    <property type="entry name" value="Prefoldin"/>
</dbReference>
<feature type="compositionally biased region" description="Polar residues" evidence="5">
    <location>
        <begin position="277"/>
        <end position="291"/>
    </location>
</feature>
<dbReference type="GO" id="GO:0005634">
    <property type="term" value="C:nucleus"/>
    <property type="evidence" value="ECO:0007669"/>
    <property type="project" value="UniProtKB-SubCell"/>
</dbReference>
<dbReference type="GO" id="GO:0000122">
    <property type="term" value="P:negative regulation of transcription by RNA polymerase II"/>
    <property type="evidence" value="ECO:0007669"/>
    <property type="project" value="TreeGrafter"/>
</dbReference>
<dbReference type="GO" id="GO:0006457">
    <property type="term" value="P:protein folding"/>
    <property type="evidence" value="ECO:0007669"/>
    <property type="project" value="UniProtKB-ARBA"/>
</dbReference>
<feature type="region of interest" description="Disordered" evidence="5">
    <location>
        <begin position="195"/>
        <end position="245"/>
    </location>
</feature>
<feature type="coiled-coil region" evidence="4">
    <location>
        <begin position="106"/>
        <end position="133"/>
    </location>
</feature>
<name>A0A833RE84_9POAL</name>
<evidence type="ECO:0000256" key="5">
    <source>
        <dbReference type="SAM" id="MobiDB-lite"/>
    </source>
</evidence>
<feature type="region of interest" description="Disordered" evidence="5">
    <location>
        <begin position="276"/>
        <end position="364"/>
    </location>
</feature>
<feature type="compositionally biased region" description="Acidic residues" evidence="5">
    <location>
        <begin position="195"/>
        <end position="229"/>
    </location>
</feature>
<accession>A0A833RE84</accession>
<feature type="region of interest" description="Disordered" evidence="5">
    <location>
        <begin position="159"/>
        <end position="180"/>
    </location>
</feature>
<dbReference type="Pfam" id="PF02996">
    <property type="entry name" value="Prefoldin"/>
    <property type="match status" value="1"/>
</dbReference>
<dbReference type="AlphaFoldDB" id="A0A833RE84"/>
<dbReference type="InterPro" id="IPR004127">
    <property type="entry name" value="Prefoldin_subunit_alpha"/>
</dbReference>
<dbReference type="GO" id="GO:0003682">
    <property type="term" value="F:chromatin binding"/>
    <property type="evidence" value="ECO:0007669"/>
    <property type="project" value="TreeGrafter"/>
</dbReference>
<comment type="caution">
    <text evidence="6">The sequence shown here is derived from an EMBL/GenBank/DDBJ whole genome shotgun (WGS) entry which is preliminary data.</text>
</comment>
<reference evidence="6" key="1">
    <citation type="submission" date="2020-01" db="EMBL/GenBank/DDBJ databases">
        <title>Genome sequence of Kobresia littledalei, the first chromosome-level genome in the family Cyperaceae.</title>
        <authorList>
            <person name="Qu G."/>
        </authorList>
    </citation>
    <scope>NUCLEOTIDE SEQUENCE</scope>
    <source>
        <strain evidence="6">C.B.Clarke</strain>
        <tissue evidence="6">Leaf</tissue>
    </source>
</reference>
<dbReference type="Gene3D" id="1.10.287.370">
    <property type="match status" value="1"/>
</dbReference>
<dbReference type="GO" id="GO:0003714">
    <property type="term" value="F:transcription corepressor activity"/>
    <property type="evidence" value="ECO:0007669"/>
    <property type="project" value="TreeGrafter"/>
</dbReference>
<dbReference type="PANTHER" id="PTHR15111">
    <property type="entry name" value="RNA POLYMERASE II SUBUNIT 5-MEDIATING PROTEIN NNX3"/>
    <property type="match status" value="1"/>
</dbReference>
<organism evidence="6 7">
    <name type="scientific">Carex littledalei</name>
    <dbReference type="NCBI Taxonomy" id="544730"/>
    <lineage>
        <taxon>Eukaryota</taxon>
        <taxon>Viridiplantae</taxon>
        <taxon>Streptophyta</taxon>
        <taxon>Embryophyta</taxon>
        <taxon>Tracheophyta</taxon>
        <taxon>Spermatophyta</taxon>
        <taxon>Magnoliopsida</taxon>
        <taxon>Liliopsida</taxon>
        <taxon>Poales</taxon>
        <taxon>Cyperaceae</taxon>
        <taxon>Cyperoideae</taxon>
        <taxon>Cariceae</taxon>
        <taxon>Carex</taxon>
        <taxon>Carex subgen. Euthyceras</taxon>
    </lineage>
</organism>
<protein>
    <submittedName>
        <fullName evidence="6">Unconventional prefoldin RPB5 interactor isoform X2</fullName>
    </submittedName>
</protein>
<dbReference type="EMBL" id="SWLB01000006">
    <property type="protein sequence ID" value="KAF3337132.1"/>
    <property type="molecule type" value="Genomic_DNA"/>
</dbReference>
<evidence type="ECO:0000256" key="4">
    <source>
        <dbReference type="SAM" id="Coils"/>
    </source>
</evidence>
<keyword evidence="2" id="KW-0539">Nucleus</keyword>
<feature type="compositionally biased region" description="Basic and acidic residues" evidence="5">
    <location>
        <begin position="235"/>
        <end position="245"/>
    </location>
</feature>
<feature type="compositionally biased region" description="Basic and acidic residues" evidence="5">
    <location>
        <begin position="169"/>
        <end position="180"/>
    </location>
</feature>
<evidence type="ECO:0000256" key="3">
    <source>
        <dbReference type="ARBA" id="ARBA00038295"/>
    </source>
</evidence>
<proteinExistence type="inferred from homology"/>
<keyword evidence="4" id="KW-0175">Coiled coil</keyword>
<comment type="similarity">
    <text evidence="3">Belongs to the RNA polymerase II subunit 5-mediating protein family.</text>
</comment>
<sequence>MAASEVKGKAIALDSVYSPEETAKAVHRVEEVVAERRRELDGLRRFAAENSSLSSLVQRLPDETFHDIMVPFGGVAFFPGRLIHTNELLVLLGEGYYAERSAKQTAEILQRRGKSLEDQIDFLKATIADLEAEAKFFSSTATEAAEGLVEIREEYIEHSQDNISGSSSSKRDEDIEREKDEEYKRVMARLNELEMEEQEAGSDGEEDADEVEQPGISEMEEESDEEEEMTSTNEFRTHRADISFSEPKEATAIGKMISQPKVPAAKVVTFSIPEEQPVSTSESIIPSQIQHYATLKPTDNPEESKTSHKSMMGSSTRRAFTGSIVEHDHGLAPIHPQISTPADQPPSSNPSRPVSRFKLQKGSR</sequence>
<evidence type="ECO:0000313" key="7">
    <source>
        <dbReference type="Proteomes" id="UP000623129"/>
    </source>
</evidence>
<gene>
    <name evidence="6" type="ORF">FCM35_KLT17719</name>
</gene>
<dbReference type="InterPro" id="IPR052255">
    <property type="entry name" value="RNA_pol_II_subunit5-mediator"/>
</dbReference>
<dbReference type="GO" id="GO:0009409">
    <property type="term" value="P:response to cold"/>
    <property type="evidence" value="ECO:0007669"/>
    <property type="project" value="UniProtKB-ARBA"/>
</dbReference>
<evidence type="ECO:0000313" key="6">
    <source>
        <dbReference type="EMBL" id="KAF3337132.1"/>
    </source>
</evidence>
<keyword evidence="7" id="KW-1185">Reference proteome</keyword>
<dbReference type="GO" id="GO:0019212">
    <property type="term" value="F:phosphatase inhibitor activity"/>
    <property type="evidence" value="ECO:0007669"/>
    <property type="project" value="TreeGrafter"/>
</dbReference>
<dbReference type="CDD" id="cd23159">
    <property type="entry name" value="Prefoldin_URI1"/>
    <property type="match status" value="1"/>
</dbReference>